<feature type="transmembrane region" description="Helical" evidence="8">
    <location>
        <begin position="399"/>
        <end position="424"/>
    </location>
</feature>
<evidence type="ECO:0000313" key="10">
    <source>
        <dbReference type="EnsemblMetazoa" id="CapteP208379"/>
    </source>
</evidence>
<protein>
    <recommendedName>
        <fullName evidence="12">Prominin-1-A-like</fullName>
    </recommendedName>
</protein>
<proteinExistence type="inferred from homology"/>
<evidence type="ECO:0000256" key="5">
    <source>
        <dbReference type="ARBA" id="ARBA00023136"/>
    </source>
</evidence>
<reference evidence="10" key="3">
    <citation type="submission" date="2015-06" db="UniProtKB">
        <authorList>
            <consortium name="EnsemblMetazoa"/>
        </authorList>
    </citation>
    <scope>IDENTIFICATION</scope>
</reference>
<evidence type="ECO:0000256" key="7">
    <source>
        <dbReference type="SAM" id="Coils"/>
    </source>
</evidence>
<keyword evidence="11" id="KW-1185">Reference proteome</keyword>
<keyword evidence="5 8" id="KW-0472">Membrane</keyword>
<dbReference type="Proteomes" id="UP000014760">
    <property type="component" value="Unassembled WGS sequence"/>
</dbReference>
<dbReference type="Pfam" id="PF05478">
    <property type="entry name" value="Prominin"/>
    <property type="match status" value="1"/>
</dbReference>
<dbReference type="EMBL" id="AMQN01012123">
    <property type="status" value="NOT_ANNOTATED_CDS"/>
    <property type="molecule type" value="Genomic_DNA"/>
</dbReference>
<keyword evidence="7" id="KW-0175">Coiled coil</keyword>
<evidence type="ECO:0000256" key="3">
    <source>
        <dbReference type="ARBA" id="ARBA00022692"/>
    </source>
</evidence>
<evidence type="ECO:0000313" key="9">
    <source>
        <dbReference type="EMBL" id="ELT94795.1"/>
    </source>
</evidence>
<dbReference type="GO" id="GO:0016020">
    <property type="term" value="C:membrane"/>
    <property type="evidence" value="ECO:0007669"/>
    <property type="project" value="UniProtKB-SubCell"/>
</dbReference>
<feature type="coiled-coil region" evidence="7">
    <location>
        <begin position="226"/>
        <end position="263"/>
    </location>
</feature>
<evidence type="ECO:0000256" key="8">
    <source>
        <dbReference type="SAM" id="Phobius"/>
    </source>
</evidence>
<dbReference type="EMBL" id="KB309310">
    <property type="protein sequence ID" value="ELT94795.1"/>
    <property type="molecule type" value="Genomic_DNA"/>
</dbReference>
<dbReference type="InterPro" id="IPR008795">
    <property type="entry name" value="Prominin"/>
</dbReference>
<feature type="transmembrane region" description="Helical" evidence="8">
    <location>
        <begin position="742"/>
        <end position="768"/>
    </location>
</feature>
<accession>R7TUX7</accession>
<organism evidence="9">
    <name type="scientific">Capitella teleta</name>
    <name type="common">Polychaete worm</name>
    <dbReference type="NCBI Taxonomy" id="283909"/>
    <lineage>
        <taxon>Eukaryota</taxon>
        <taxon>Metazoa</taxon>
        <taxon>Spiralia</taxon>
        <taxon>Lophotrochozoa</taxon>
        <taxon>Annelida</taxon>
        <taxon>Polychaeta</taxon>
        <taxon>Sedentaria</taxon>
        <taxon>Scolecida</taxon>
        <taxon>Capitellidae</taxon>
        <taxon>Capitella</taxon>
    </lineage>
</organism>
<dbReference type="HOGENOM" id="CLU_306354_0_0_1"/>
<gene>
    <name evidence="9" type="ORF">CAPTEDRAFT_208379</name>
</gene>
<reference evidence="11" key="1">
    <citation type="submission" date="2012-12" db="EMBL/GenBank/DDBJ databases">
        <authorList>
            <person name="Hellsten U."/>
            <person name="Grimwood J."/>
            <person name="Chapman J.A."/>
            <person name="Shapiro H."/>
            <person name="Aerts A."/>
            <person name="Otillar R.P."/>
            <person name="Terry A.Y."/>
            <person name="Boore J.L."/>
            <person name="Simakov O."/>
            <person name="Marletaz F."/>
            <person name="Cho S.-J."/>
            <person name="Edsinger-Gonzales E."/>
            <person name="Havlak P."/>
            <person name="Kuo D.-H."/>
            <person name="Larsson T."/>
            <person name="Lv J."/>
            <person name="Arendt D."/>
            <person name="Savage R."/>
            <person name="Osoegawa K."/>
            <person name="de Jong P."/>
            <person name="Lindberg D.R."/>
            <person name="Seaver E.C."/>
            <person name="Weisblat D.A."/>
            <person name="Putnam N.H."/>
            <person name="Grigoriev I.V."/>
            <person name="Rokhsar D.S."/>
        </authorList>
    </citation>
    <scope>NUCLEOTIDE SEQUENCE</scope>
    <source>
        <strain evidence="11">I ESC-2004</strain>
    </source>
</reference>
<dbReference type="EnsemblMetazoa" id="CapteT208379">
    <property type="protein sequence ID" value="CapteP208379"/>
    <property type="gene ID" value="CapteG208379"/>
</dbReference>
<comment type="similarity">
    <text evidence="2">Belongs to the prominin family.</text>
</comment>
<name>R7TUX7_CAPTE</name>
<evidence type="ECO:0000256" key="4">
    <source>
        <dbReference type="ARBA" id="ARBA00022989"/>
    </source>
</evidence>
<keyword evidence="6" id="KW-0325">Glycoprotein</keyword>
<keyword evidence="4 8" id="KW-1133">Transmembrane helix</keyword>
<dbReference type="OMA" id="CRSWENG"/>
<feature type="transmembrane region" description="Helical" evidence="8">
    <location>
        <begin position="76"/>
        <end position="106"/>
    </location>
</feature>
<evidence type="ECO:0000256" key="1">
    <source>
        <dbReference type="ARBA" id="ARBA00004141"/>
    </source>
</evidence>
<feature type="transmembrane region" description="Helical" evidence="8">
    <location>
        <begin position="127"/>
        <end position="148"/>
    </location>
</feature>
<dbReference type="OrthoDB" id="6229420at2759"/>
<reference evidence="9 11" key="2">
    <citation type="journal article" date="2013" name="Nature">
        <title>Insights into bilaterian evolution from three spiralian genomes.</title>
        <authorList>
            <person name="Simakov O."/>
            <person name="Marletaz F."/>
            <person name="Cho S.J."/>
            <person name="Edsinger-Gonzales E."/>
            <person name="Havlak P."/>
            <person name="Hellsten U."/>
            <person name="Kuo D.H."/>
            <person name="Larsson T."/>
            <person name="Lv J."/>
            <person name="Arendt D."/>
            <person name="Savage R."/>
            <person name="Osoegawa K."/>
            <person name="de Jong P."/>
            <person name="Grimwood J."/>
            <person name="Chapman J.A."/>
            <person name="Shapiro H."/>
            <person name="Aerts A."/>
            <person name="Otillar R.P."/>
            <person name="Terry A.Y."/>
            <person name="Boore J.L."/>
            <person name="Grigoriev I.V."/>
            <person name="Lindberg D.R."/>
            <person name="Seaver E.C."/>
            <person name="Weisblat D.A."/>
            <person name="Putnam N.H."/>
            <person name="Rokhsar D.S."/>
        </authorList>
    </citation>
    <scope>NUCLEOTIDE SEQUENCE</scope>
    <source>
        <strain evidence="9 11">I ESC-2004</strain>
    </source>
</reference>
<comment type="subcellular location">
    <subcellularLocation>
        <location evidence="1">Membrane</location>
        <topology evidence="1">Multi-pass membrane protein</topology>
    </subcellularLocation>
</comment>
<evidence type="ECO:0000256" key="2">
    <source>
        <dbReference type="ARBA" id="ARBA00006058"/>
    </source>
</evidence>
<sequence>MSQNEPDGTPPQGEDALTRPVDKGMMPVYIMTNFFLETIINPRSLVDLSKKVVLTDWEAILHSLEHDWEIWIDHHYGFFICVVFSVATCIGMMVVAVVVCVCRCHGKCGGKVDKVDDKNTVYKRRGCTLALSTILVPLMLGTVALFIGNQLAYEETLKDGMAYTFDDSLGRLSSFQKDTINSYDTIIANDFRIASQELIENLDHFGEHCLNTIEEHAQASVLFDQLKTYVSQLNQTKQELMSIEELSEDMASLSERLDEELFALRQNMTIDMEPCRDNNSYCEIALQRVEDLEVVINASQLIGATQDSIDIIDDVTNGDETISDGLNKAIEEYRGIQNSIEETASDQIKILLTATEASNVEVQIFINFTTFKMNGVSFTSAQNYVNQSLSPWIQTAGDIRYYSCLAVGCFIIIIAVLYAIALAYGICGERPTVEATCCNRGNGAGLLVTTAYLTLASSGIFLLATSLLVVPGGIVHTDVCRHMVNLEDGGVLQVFDDMIAAYTNINISALGAYQNCSKGQTIYTATGFDALGSEFNVSHMVDKELSTINTELNVLNTLNYTSTEVILLNDALRMSLTSLAEELHQLDFSDHRAQIRSNITSLDLQAFAEFLAEAADHSNEMQDVFMTYSEKVQSIQNEFMPLFASQQDEMNSHVKKTSEFINGTQPLDMIDKLNKTETSLKDNLIEASVHGVTEELQEKINEMFGVLEKQIREDVGKCDSVYTAIADSVTEACVFFLYPFNAYWLCLGWCIFFLAFTVPIAIILAGYYEKTQKFTKTDVPSLTFENMYASVPSVHRQRRKGPGPPACTLDVTQLEFEMLDVDSYERHSDHELNEQWSKGFGHEDEDEDGGFKEFQTQARLRRQLSDPRLDDDDVLYASTFNPNLIQECVTSANDVDPYATTNLAYRSSSHVYDSPLPITPPGEGPDPYTPYVNDDLNFQFDNPGYGAQIPEPQSTGINRANVNCAYF</sequence>
<evidence type="ECO:0000256" key="6">
    <source>
        <dbReference type="ARBA" id="ARBA00023180"/>
    </source>
</evidence>
<evidence type="ECO:0000313" key="11">
    <source>
        <dbReference type="Proteomes" id="UP000014760"/>
    </source>
</evidence>
<dbReference type="PANTHER" id="PTHR22730:SF1">
    <property type="entry name" value="PROMININ-LIKE PROTEIN"/>
    <property type="match status" value="1"/>
</dbReference>
<feature type="transmembrane region" description="Helical" evidence="8">
    <location>
        <begin position="445"/>
        <end position="470"/>
    </location>
</feature>
<keyword evidence="3 8" id="KW-0812">Transmembrane</keyword>
<dbReference type="PANTHER" id="PTHR22730">
    <property type="entry name" value="PROMININ PROM PROTEIN"/>
    <property type="match status" value="1"/>
</dbReference>
<evidence type="ECO:0008006" key="12">
    <source>
        <dbReference type="Google" id="ProtNLM"/>
    </source>
</evidence>
<dbReference type="AlphaFoldDB" id="R7TUX7"/>